<geneLocation type="plasmid" evidence="1">
    <name>pCBMA213_2</name>
</geneLocation>
<dbReference type="AlphaFoldDB" id="A0A1S6GKV5"/>
<sequence>MAEYFIPTFLDETGRITRALHPADYGMDPDVWIHTHAGNPLLTAVETLLALDGGSRLVWAGDYADPEAGHGANLYQLSQPAQFVRIAGLVEQHITPNTPRPPIDVDAHTYVCNADRREYFDRTALPMDDYERHRSLLPALTHHGHGRPGTWARNRVFVSATRPASDWTRVPHLLFW</sequence>
<gene>
    <name evidence="1" type="ORF">pCBMA213_2_00130</name>
</gene>
<organism evidence="1">
    <name type="scientific">Mycolicibacterium sp. CBMA 213</name>
    <dbReference type="NCBI Taxonomy" id="1968788"/>
    <lineage>
        <taxon>Bacteria</taxon>
        <taxon>Bacillati</taxon>
        <taxon>Actinomycetota</taxon>
        <taxon>Actinomycetes</taxon>
        <taxon>Mycobacteriales</taxon>
        <taxon>Mycobacteriaceae</taxon>
        <taxon>Mycolicibacterium</taxon>
    </lineage>
</organism>
<reference evidence="1" key="1">
    <citation type="submission" date="2016-12" db="EMBL/GenBank/DDBJ databases">
        <title>Complete plasmid sequence carrying type IV-like and type VII secretion systems from an atypical mycobacteria strain.</title>
        <authorList>
            <person name="Morgado S."/>
            <person name="Marin M."/>
            <person name="Fonseca E."/>
            <person name="Freitas F."/>
            <person name="Vicente A.C."/>
        </authorList>
    </citation>
    <scope>NUCLEOTIDE SEQUENCE</scope>
    <source>
        <strain evidence="1">CBMA 213</strain>
        <plasmid evidence="1">pCBMA213_2</plasmid>
    </source>
</reference>
<name>A0A1S6GKV5_9MYCO</name>
<proteinExistence type="predicted"/>
<protein>
    <submittedName>
        <fullName evidence="1">Uncharacterized protein</fullName>
    </submittedName>
</protein>
<accession>A0A1S6GKV5</accession>
<evidence type="ECO:0000313" key="1">
    <source>
        <dbReference type="EMBL" id="AQS22494.1"/>
    </source>
</evidence>
<dbReference type="EMBL" id="KY349138">
    <property type="protein sequence ID" value="AQS22494.1"/>
    <property type="molecule type" value="Genomic_DNA"/>
</dbReference>
<keyword evidence="1" id="KW-0614">Plasmid</keyword>
<dbReference type="RefSeq" id="WP_155909818.1">
    <property type="nucleotide sequence ID" value="NZ_MZMR01000015.1"/>
</dbReference>